<dbReference type="RefSeq" id="WP_037973902.1">
    <property type="nucleotide sequence ID" value="NZ_JMKI01000002.1"/>
</dbReference>
<evidence type="ECO:0000256" key="1">
    <source>
        <dbReference type="SAM" id="Phobius"/>
    </source>
</evidence>
<dbReference type="AlphaFoldDB" id="A0A073IUI1"/>
<keyword evidence="1" id="KW-1133">Transmembrane helix</keyword>
<accession>A0A073IUI1</accession>
<keyword evidence="4" id="KW-1185">Reference proteome</keyword>
<name>A0A073IUI1_9BACT</name>
<comment type="caution">
    <text evidence="3">The sequence shown here is derived from an EMBL/GenBank/DDBJ whole genome shotgun (WGS) entry which is preliminary data.</text>
</comment>
<feature type="transmembrane region" description="Helical" evidence="1">
    <location>
        <begin position="15"/>
        <end position="36"/>
    </location>
</feature>
<evidence type="ECO:0000313" key="2">
    <source>
        <dbReference type="EMBL" id="KEJ93034.1"/>
    </source>
</evidence>
<evidence type="ECO:0000313" key="4">
    <source>
        <dbReference type="Proteomes" id="UP000027665"/>
    </source>
</evidence>
<organism evidence="3 4">
    <name type="scientific">Synergistes jonesii</name>
    <dbReference type="NCBI Taxonomy" id="2754"/>
    <lineage>
        <taxon>Bacteria</taxon>
        <taxon>Thermotogati</taxon>
        <taxon>Synergistota</taxon>
        <taxon>Synergistia</taxon>
        <taxon>Synergistales</taxon>
        <taxon>Synergistaceae</taxon>
        <taxon>Synergistes</taxon>
    </lineage>
</organism>
<proteinExistence type="predicted"/>
<dbReference type="Proteomes" id="UP000027665">
    <property type="component" value="Unassembled WGS sequence"/>
</dbReference>
<dbReference type="GeneID" id="90982875"/>
<keyword evidence="1" id="KW-0472">Membrane</keyword>
<dbReference type="EMBL" id="JMKI01000002">
    <property type="protein sequence ID" value="KEJ93449.1"/>
    <property type="molecule type" value="Genomic_DNA"/>
</dbReference>
<protein>
    <submittedName>
        <fullName evidence="3">Uncharacterized protein</fullName>
    </submittedName>
</protein>
<dbReference type="EMBL" id="JMKI01000007">
    <property type="protein sequence ID" value="KEJ93034.1"/>
    <property type="molecule type" value="Genomic_DNA"/>
</dbReference>
<reference evidence="3 4" key="1">
    <citation type="submission" date="2014-04" db="EMBL/GenBank/DDBJ databases">
        <title>Draft Genome Sequence of Synergistes jonesii.</title>
        <authorList>
            <person name="Coil D.A."/>
            <person name="Eisen J.A."/>
            <person name="Holland-Moritz H.E."/>
        </authorList>
    </citation>
    <scope>NUCLEOTIDE SEQUENCE [LARGE SCALE GENOMIC DNA]</scope>
    <source>
        <strain evidence="3 4">78-1</strain>
    </source>
</reference>
<dbReference type="PROSITE" id="PS51257">
    <property type="entry name" value="PROKAR_LIPOPROTEIN"/>
    <property type="match status" value="1"/>
</dbReference>
<sequence length="120" mass="13043">MSQQEVKDAFDSLKAIFLLVMPGLIAACITSSVDFLSKHWLKDKFMWNRFIVGHVSDVTLGAAVYLGLCELGVGEAGRLAAVYVAVSAGRPWVRRVIDGRLGLDDKACKGCKDEGKRGVE</sequence>
<dbReference type="OrthoDB" id="7303at2"/>
<evidence type="ECO:0000313" key="3">
    <source>
        <dbReference type="EMBL" id="KEJ93449.1"/>
    </source>
</evidence>
<gene>
    <name evidence="3" type="ORF">EH55_01335</name>
    <name evidence="2" type="ORF">EH55_13335</name>
</gene>
<dbReference type="STRING" id="2754.EH55_01335"/>
<keyword evidence="1" id="KW-0812">Transmembrane</keyword>